<dbReference type="GO" id="GO:0030170">
    <property type="term" value="F:pyridoxal phosphate binding"/>
    <property type="evidence" value="ECO:0007669"/>
    <property type="project" value="InterPro"/>
</dbReference>
<dbReference type="GO" id="GO:0008483">
    <property type="term" value="F:transaminase activity"/>
    <property type="evidence" value="ECO:0007669"/>
    <property type="project" value="InterPro"/>
</dbReference>
<dbReference type="AlphaFoldDB" id="A0A072P7U5"/>
<dbReference type="InterPro" id="IPR015424">
    <property type="entry name" value="PyrdxlP-dep_Trfase"/>
</dbReference>
<dbReference type="PANTHER" id="PTHR43713:SF3">
    <property type="entry name" value="GLUTAMATE-1-SEMIALDEHYDE 2,1-AMINOMUTASE 1, CHLOROPLASTIC-RELATED"/>
    <property type="match status" value="1"/>
</dbReference>
<name>A0A072P7U5_9EURO</name>
<keyword evidence="6" id="KW-1185">Reference proteome</keyword>
<dbReference type="SUPFAM" id="SSF53383">
    <property type="entry name" value="PLP-dependent transferases"/>
    <property type="match status" value="1"/>
</dbReference>
<dbReference type="GeneID" id="25287209"/>
<dbReference type="VEuPathDB" id="FungiDB:A1O9_12315"/>
<evidence type="ECO:0000256" key="2">
    <source>
        <dbReference type="ARBA" id="ARBA00022898"/>
    </source>
</evidence>
<sequence length="459" mass="49677">MGSLSTPDSTVLQAALEEAHTTYTNSNSLSRKLNREAAQFLPGGNTRTVLHATPFPLTVSSGSGPTLTTLDGHTYVDFLGEYTAGIYGHSHPVIKAALQDALEKGWNYGAHNALEAELARIITDRFPALELVRFVNSGTEANMMALATALAYTGKKKVLVFEKGYHGSTISGRTPSTKKSINLPHDFLVATYNDLEGTRDLIDSLPNDSLAAILIEPMLGSGGCYPATHEFLALLRRLATENKALLIFDEVMTSRLTYHGLGAVTGVTPDLMTLGKWVGGGMSFGLFGGRRDIMQLYDPRSGSLEHPGTFNNNIFTMSAGVAGCNFLTADKIDALNHLGDVLRSKVEDIFTARDISSGTGAGTALPTRPVTDDMHSPSHPQRPPKMFIRGVGSLNAIHFVGPDRDVLQGLFYHHMLQNGIFMAQRGFTALNVLITDEHVDAFVRAVDAFVGKWEASLRW</sequence>
<dbReference type="HOGENOM" id="CLU_016922_1_2_1"/>
<dbReference type="InterPro" id="IPR005814">
    <property type="entry name" value="Aminotrans_3"/>
</dbReference>
<evidence type="ECO:0008006" key="7">
    <source>
        <dbReference type="Google" id="ProtNLM"/>
    </source>
</evidence>
<gene>
    <name evidence="5" type="ORF">A1O9_12315</name>
</gene>
<dbReference type="PANTHER" id="PTHR43713">
    <property type="entry name" value="GLUTAMATE-1-SEMIALDEHYDE 2,1-AMINOMUTASE"/>
    <property type="match status" value="1"/>
</dbReference>
<accession>A0A072P7U5</accession>
<evidence type="ECO:0000256" key="1">
    <source>
        <dbReference type="ARBA" id="ARBA00001933"/>
    </source>
</evidence>
<protein>
    <recommendedName>
        <fullName evidence="7">Glutamate-1-semialdehyde 2,1-aminomutase</fullName>
    </recommendedName>
</protein>
<dbReference type="CDD" id="cd00610">
    <property type="entry name" value="OAT_like"/>
    <property type="match status" value="1"/>
</dbReference>
<dbReference type="InterPro" id="IPR015422">
    <property type="entry name" value="PyrdxlP-dep_Trfase_small"/>
</dbReference>
<comment type="caution">
    <text evidence="5">The sequence shown here is derived from an EMBL/GenBank/DDBJ whole genome shotgun (WGS) entry which is preliminary data.</text>
</comment>
<dbReference type="OrthoDB" id="425114at2759"/>
<evidence type="ECO:0000313" key="5">
    <source>
        <dbReference type="EMBL" id="KEF51680.1"/>
    </source>
</evidence>
<dbReference type="Gene3D" id="3.40.640.10">
    <property type="entry name" value="Type I PLP-dependent aspartate aminotransferase-like (Major domain)"/>
    <property type="match status" value="1"/>
</dbReference>
<dbReference type="EMBL" id="AMGV01000022">
    <property type="protein sequence ID" value="KEF51680.1"/>
    <property type="molecule type" value="Genomic_DNA"/>
</dbReference>
<evidence type="ECO:0000256" key="4">
    <source>
        <dbReference type="SAM" id="MobiDB-lite"/>
    </source>
</evidence>
<reference evidence="5 6" key="1">
    <citation type="submission" date="2013-03" db="EMBL/GenBank/DDBJ databases">
        <title>The Genome Sequence of Exophiala aquamarina CBS 119918.</title>
        <authorList>
            <consortium name="The Broad Institute Genomics Platform"/>
            <person name="Cuomo C."/>
            <person name="de Hoog S."/>
            <person name="Gorbushina A."/>
            <person name="Walker B."/>
            <person name="Young S.K."/>
            <person name="Zeng Q."/>
            <person name="Gargeya S."/>
            <person name="Fitzgerald M."/>
            <person name="Haas B."/>
            <person name="Abouelleil A."/>
            <person name="Allen A.W."/>
            <person name="Alvarado L."/>
            <person name="Arachchi H.M."/>
            <person name="Berlin A.M."/>
            <person name="Chapman S.B."/>
            <person name="Gainer-Dewar J."/>
            <person name="Goldberg J."/>
            <person name="Griggs A."/>
            <person name="Gujja S."/>
            <person name="Hansen M."/>
            <person name="Howarth C."/>
            <person name="Imamovic A."/>
            <person name="Ireland A."/>
            <person name="Larimer J."/>
            <person name="McCowan C."/>
            <person name="Murphy C."/>
            <person name="Pearson M."/>
            <person name="Poon T.W."/>
            <person name="Priest M."/>
            <person name="Roberts A."/>
            <person name="Saif S."/>
            <person name="Shea T."/>
            <person name="Sisk P."/>
            <person name="Sykes S."/>
            <person name="Wortman J."/>
            <person name="Nusbaum C."/>
            <person name="Birren B."/>
        </authorList>
    </citation>
    <scope>NUCLEOTIDE SEQUENCE [LARGE SCALE GENOMIC DNA]</scope>
    <source>
        <strain evidence="5 6">CBS 119918</strain>
    </source>
</reference>
<comment type="cofactor">
    <cofactor evidence="1">
        <name>pyridoxal 5'-phosphate</name>
        <dbReference type="ChEBI" id="CHEBI:597326"/>
    </cofactor>
</comment>
<dbReference type="RefSeq" id="XP_013254270.1">
    <property type="nucleotide sequence ID" value="XM_013398816.1"/>
</dbReference>
<evidence type="ECO:0000256" key="3">
    <source>
        <dbReference type="RuleBase" id="RU003560"/>
    </source>
</evidence>
<proteinExistence type="inferred from homology"/>
<dbReference type="Proteomes" id="UP000027920">
    <property type="component" value="Unassembled WGS sequence"/>
</dbReference>
<comment type="similarity">
    <text evidence="3">Belongs to the class-III pyridoxal-phosphate-dependent aminotransferase family.</text>
</comment>
<dbReference type="STRING" id="1182545.A0A072P7U5"/>
<dbReference type="Gene3D" id="3.90.1150.10">
    <property type="entry name" value="Aspartate Aminotransferase, domain 1"/>
    <property type="match status" value="1"/>
</dbReference>
<evidence type="ECO:0000313" key="6">
    <source>
        <dbReference type="Proteomes" id="UP000027920"/>
    </source>
</evidence>
<feature type="region of interest" description="Disordered" evidence="4">
    <location>
        <begin position="360"/>
        <end position="384"/>
    </location>
</feature>
<keyword evidence="2 3" id="KW-0663">Pyridoxal phosphate</keyword>
<organism evidence="5 6">
    <name type="scientific">Exophiala aquamarina CBS 119918</name>
    <dbReference type="NCBI Taxonomy" id="1182545"/>
    <lineage>
        <taxon>Eukaryota</taxon>
        <taxon>Fungi</taxon>
        <taxon>Dikarya</taxon>
        <taxon>Ascomycota</taxon>
        <taxon>Pezizomycotina</taxon>
        <taxon>Eurotiomycetes</taxon>
        <taxon>Chaetothyriomycetidae</taxon>
        <taxon>Chaetothyriales</taxon>
        <taxon>Herpotrichiellaceae</taxon>
        <taxon>Exophiala</taxon>
    </lineage>
</organism>
<dbReference type="InterPro" id="IPR015421">
    <property type="entry name" value="PyrdxlP-dep_Trfase_major"/>
</dbReference>
<dbReference type="Pfam" id="PF00202">
    <property type="entry name" value="Aminotran_3"/>
    <property type="match status" value="1"/>
</dbReference>